<keyword evidence="4" id="KW-0472">Membrane</keyword>
<keyword evidence="2" id="KW-0812">Transmembrane</keyword>
<dbReference type="PANTHER" id="PTHR12911:SF8">
    <property type="entry name" value="KLAROID PROTEIN-RELATED"/>
    <property type="match status" value="1"/>
</dbReference>
<feature type="domain" description="SUN" evidence="5">
    <location>
        <begin position="25"/>
        <end position="182"/>
    </location>
</feature>
<evidence type="ECO:0000313" key="8">
    <source>
        <dbReference type="WBParaSite" id="TCLT_0000197701-mRNA-1"/>
    </source>
</evidence>
<accession>A0A0N5CP45</accession>
<dbReference type="GO" id="GO:0043495">
    <property type="term" value="F:protein-membrane adaptor activity"/>
    <property type="evidence" value="ECO:0007669"/>
    <property type="project" value="TreeGrafter"/>
</dbReference>
<dbReference type="PANTHER" id="PTHR12911">
    <property type="entry name" value="SAD1/UNC-84-LIKE PROTEIN-RELATED"/>
    <property type="match status" value="1"/>
</dbReference>
<protein>
    <submittedName>
        <fullName evidence="8">SUN domain-containing protein</fullName>
    </submittedName>
</protein>
<dbReference type="PROSITE" id="PS51469">
    <property type="entry name" value="SUN"/>
    <property type="match status" value="1"/>
</dbReference>
<dbReference type="WBParaSite" id="TCLT_0000197701-mRNA-1">
    <property type="protein sequence ID" value="TCLT_0000197701-mRNA-1"/>
    <property type="gene ID" value="TCLT_0000197701"/>
</dbReference>
<dbReference type="EMBL" id="UYYF01000324">
    <property type="protein sequence ID" value="VDM97697.1"/>
    <property type="molecule type" value="Genomic_DNA"/>
</dbReference>
<name>A0A0N5CP45_THECL</name>
<dbReference type="GO" id="GO:0034993">
    <property type="term" value="C:meiotic nuclear membrane microtubule tethering complex"/>
    <property type="evidence" value="ECO:0007669"/>
    <property type="project" value="TreeGrafter"/>
</dbReference>
<dbReference type="Proteomes" id="UP000276776">
    <property type="component" value="Unassembled WGS sequence"/>
</dbReference>
<evidence type="ECO:0000256" key="4">
    <source>
        <dbReference type="ARBA" id="ARBA00023136"/>
    </source>
</evidence>
<dbReference type="AlphaFoldDB" id="A0A0N5CP45"/>
<evidence type="ECO:0000313" key="7">
    <source>
        <dbReference type="Proteomes" id="UP000276776"/>
    </source>
</evidence>
<dbReference type="Gene3D" id="2.60.120.260">
    <property type="entry name" value="Galactose-binding domain-like"/>
    <property type="match status" value="1"/>
</dbReference>
<keyword evidence="3" id="KW-1133">Transmembrane helix</keyword>
<evidence type="ECO:0000256" key="2">
    <source>
        <dbReference type="ARBA" id="ARBA00022692"/>
    </source>
</evidence>
<comment type="subcellular location">
    <subcellularLocation>
        <location evidence="1">Membrane</location>
    </subcellularLocation>
</comment>
<reference evidence="6 7" key="2">
    <citation type="submission" date="2018-11" db="EMBL/GenBank/DDBJ databases">
        <authorList>
            <consortium name="Pathogen Informatics"/>
        </authorList>
    </citation>
    <scope>NUCLEOTIDE SEQUENCE [LARGE SCALE GENOMIC DNA]</scope>
</reference>
<evidence type="ECO:0000256" key="1">
    <source>
        <dbReference type="ARBA" id="ARBA00004370"/>
    </source>
</evidence>
<evidence type="ECO:0000256" key="3">
    <source>
        <dbReference type="ARBA" id="ARBA00022989"/>
    </source>
</evidence>
<gene>
    <name evidence="6" type="ORF">TCLT_LOCUS1978</name>
</gene>
<dbReference type="Pfam" id="PF07738">
    <property type="entry name" value="Sad1_UNC"/>
    <property type="match status" value="1"/>
</dbReference>
<dbReference type="InterPro" id="IPR045119">
    <property type="entry name" value="SUN1-5"/>
</dbReference>
<evidence type="ECO:0000259" key="5">
    <source>
        <dbReference type="PROSITE" id="PS51469"/>
    </source>
</evidence>
<reference evidence="8" key="1">
    <citation type="submission" date="2017-02" db="UniProtKB">
        <authorList>
            <consortium name="WormBaseParasite"/>
        </authorList>
    </citation>
    <scope>IDENTIFICATION</scope>
</reference>
<dbReference type="STRING" id="103827.A0A0N5CP45"/>
<evidence type="ECO:0000313" key="6">
    <source>
        <dbReference type="EMBL" id="VDM97697.1"/>
    </source>
</evidence>
<proteinExistence type="predicted"/>
<dbReference type="OrthoDB" id="342281at2759"/>
<keyword evidence="7" id="KW-1185">Reference proteome</keyword>
<organism evidence="8">
    <name type="scientific">Thelazia callipaeda</name>
    <name type="common">Oriental eyeworm</name>
    <name type="synonym">Parasitic nematode</name>
    <dbReference type="NCBI Taxonomy" id="103827"/>
    <lineage>
        <taxon>Eukaryota</taxon>
        <taxon>Metazoa</taxon>
        <taxon>Ecdysozoa</taxon>
        <taxon>Nematoda</taxon>
        <taxon>Chromadorea</taxon>
        <taxon>Rhabditida</taxon>
        <taxon>Spirurina</taxon>
        <taxon>Spiruromorpha</taxon>
        <taxon>Thelazioidea</taxon>
        <taxon>Thelaziidae</taxon>
        <taxon>Thelazia</taxon>
    </lineage>
</organism>
<sequence length="197" mass="22522">MITDALDKYDADKTGKVDYALESAGASVISTRCTEPYKENSRLESIFGIPLWYSSYSPRAVIQYRPLAAGECWAFRGKGYLTIQLSHPIYITEVSYEHLHATLHPEGVLRSAPKFFRVFVINDFKSKFLIGEYEYDISGRALQTFRTQVHCFNTTSEFLNWMNYGTLFNFSKLLQVLFLITSLNHCSVLTSPLVSKK</sequence>
<dbReference type="InterPro" id="IPR012919">
    <property type="entry name" value="SUN_dom"/>
</dbReference>